<keyword evidence="3 9" id="KW-0812">Transmembrane</keyword>
<dbReference type="InterPro" id="IPR003439">
    <property type="entry name" value="ABC_transporter-like_ATP-bd"/>
</dbReference>
<keyword evidence="5" id="KW-0067">ATP-binding</keyword>
<feature type="transmembrane region" description="Helical" evidence="9">
    <location>
        <begin position="258"/>
        <end position="278"/>
    </location>
</feature>
<dbReference type="Proteomes" id="UP000190626">
    <property type="component" value="Unassembled WGS sequence"/>
</dbReference>
<dbReference type="InterPro" id="IPR036640">
    <property type="entry name" value="ABC1_TM_sf"/>
</dbReference>
<accession>A0A1V4HFA1</accession>
<dbReference type="AlphaFoldDB" id="A0A1V4HFA1"/>
<dbReference type="CDD" id="cd18544">
    <property type="entry name" value="ABC_6TM_TmrA_like"/>
    <property type="match status" value="1"/>
</dbReference>
<keyword evidence="2" id="KW-0813">Transport</keyword>
<evidence type="ECO:0000256" key="5">
    <source>
        <dbReference type="ARBA" id="ARBA00022840"/>
    </source>
</evidence>
<sequence length="684" mass="76986">MKQTGKRLFQYAALFKKPLLIALLFLSVAVATELAGPFIARQMIDTHILGIEKPWYETQSATQTGKSVPRGGTFYMRGDNFPEGEPKGKEVRILQVGSQFVWVDQPIVFDGVRKLSDTGKLTITQGSEKAEYDIQKLGVQELYAFYKPEFISLMKLAGLYFLLILVGAAFTYGQRYLLQSAANRIIQRMRSDVFAQIQRLPINYFDNQPAGKIVSRITNDTESVKDLYIQVLANFFTGTIYIVGIIAALFILDYRLALFTLPVIPLLYVWIVVYRKFASYFNHEIRERIGSINGIINESIQGMTIIQAFRRQKETIQEFEQLNDEYTSYQNKLLSLNSLTSHNLMNVVRNLFFFGLIWYVGGSSLNTLITVGVLYAFVDYLNRMFHPMVGIVNQLPNLERALVSADRVFELLDEQGIDVAAEKSDRYKGNVKFEHVRFAYKEGEDVLKDISFEAKQGQTVALVGHTGSGKSSILNLLFRFYDVNDGRITIDGREVREMPKQLLRQHMGIVLQDPFLFTGTIASNVSLDDPSITRERVEAALREVGAAEMFKGLPHGIDEPVVEKGSTLSAGQRQLISFARALAFDPAILILDEATASIDTETEAVIQAALEVLSKGRTTFIIAHRLSTIKSADQILVLDHGEIVERGNHEELMGLLGRYYQMYQLQQGHPETAAAAEDEVRSGL</sequence>
<dbReference type="InterPro" id="IPR003593">
    <property type="entry name" value="AAA+_ATPase"/>
</dbReference>
<comment type="caution">
    <text evidence="12">The sequence shown here is derived from an EMBL/GenBank/DDBJ whole genome shotgun (WGS) entry which is preliminary data.</text>
</comment>
<name>A0A1V4HFA1_9BACL</name>
<keyword evidence="7 9" id="KW-0472">Membrane</keyword>
<evidence type="ECO:0000256" key="3">
    <source>
        <dbReference type="ARBA" id="ARBA00022692"/>
    </source>
</evidence>
<dbReference type="GO" id="GO:0005524">
    <property type="term" value="F:ATP binding"/>
    <property type="evidence" value="ECO:0007669"/>
    <property type="project" value="UniProtKB-KW"/>
</dbReference>
<dbReference type="SMART" id="SM00382">
    <property type="entry name" value="AAA"/>
    <property type="match status" value="1"/>
</dbReference>
<feature type="coiled-coil region" evidence="8">
    <location>
        <begin position="312"/>
        <end position="339"/>
    </location>
</feature>
<evidence type="ECO:0000313" key="13">
    <source>
        <dbReference type="Proteomes" id="UP000190626"/>
    </source>
</evidence>
<comment type="subcellular location">
    <subcellularLocation>
        <location evidence="1">Cell membrane</location>
        <topology evidence="1">Multi-pass membrane protein</topology>
    </subcellularLocation>
</comment>
<evidence type="ECO:0000256" key="1">
    <source>
        <dbReference type="ARBA" id="ARBA00004651"/>
    </source>
</evidence>
<dbReference type="PROSITE" id="PS50929">
    <property type="entry name" value="ABC_TM1F"/>
    <property type="match status" value="1"/>
</dbReference>
<dbReference type="Gene3D" id="3.40.50.300">
    <property type="entry name" value="P-loop containing nucleotide triphosphate hydrolases"/>
    <property type="match status" value="1"/>
</dbReference>
<dbReference type="GO" id="GO:0016887">
    <property type="term" value="F:ATP hydrolysis activity"/>
    <property type="evidence" value="ECO:0007669"/>
    <property type="project" value="InterPro"/>
</dbReference>
<dbReference type="GO" id="GO:0015421">
    <property type="term" value="F:ABC-type oligopeptide transporter activity"/>
    <property type="evidence" value="ECO:0007669"/>
    <property type="project" value="TreeGrafter"/>
</dbReference>
<evidence type="ECO:0000256" key="6">
    <source>
        <dbReference type="ARBA" id="ARBA00022989"/>
    </source>
</evidence>
<feature type="transmembrane region" description="Helical" evidence="9">
    <location>
        <begin position="157"/>
        <end position="178"/>
    </location>
</feature>
<dbReference type="InterPro" id="IPR039421">
    <property type="entry name" value="Type_1_exporter"/>
</dbReference>
<keyword evidence="6 9" id="KW-1133">Transmembrane helix</keyword>
<evidence type="ECO:0000256" key="9">
    <source>
        <dbReference type="SAM" id="Phobius"/>
    </source>
</evidence>
<evidence type="ECO:0000313" key="12">
    <source>
        <dbReference type="EMBL" id="OPH53310.1"/>
    </source>
</evidence>
<evidence type="ECO:0000256" key="8">
    <source>
        <dbReference type="SAM" id="Coils"/>
    </source>
</evidence>
<dbReference type="OrthoDB" id="9770415at2"/>
<dbReference type="CDD" id="cd03254">
    <property type="entry name" value="ABCC_Glucan_exporter_like"/>
    <property type="match status" value="1"/>
</dbReference>
<keyword evidence="13" id="KW-1185">Reference proteome</keyword>
<keyword evidence="4" id="KW-0547">Nucleotide-binding</keyword>
<reference evidence="13" key="1">
    <citation type="submission" date="2016-07" db="EMBL/GenBank/DDBJ databases">
        <authorList>
            <person name="Florea S."/>
            <person name="Webb J.S."/>
            <person name="Jaromczyk J."/>
            <person name="Schardl C.L."/>
        </authorList>
    </citation>
    <scope>NUCLEOTIDE SEQUENCE [LARGE SCALE GENOMIC DNA]</scope>
    <source>
        <strain evidence="13">CY1</strain>
    </source>
</reference>
<evidence type="ECO:0000259" key="11">
    <source>
        <dbReference type="PROSITE" id="PS50929"/>
    </source>
</evidence>
<proteinExistence type="predicted"/>
<dbReference type="PROSITE" id="PS50893">
    <property type="entry name" value="ABC_TRANSPORTER_2"/>
    <property type="match status" value="1"/>
</dbReference>
<dbReference type="InterPro" id="IPR017871">
    <property type="entry name" value="ABC_transporter-like_CS"/>
</dbReference>
<dbReference type="STRING" id="1469647.BC351_05380"/>
<dbReference type="Pfam" id="PF00664">
    <property type="entry name" value="ABC_membrane"/>
    <property type="match status" value="1"/>
</dbReference>
<keyword evidence="8" id="KW-0175">Coiled coil</keyword>
<evidence type="ECO:0000256" key="4">
    <source>
        <dbReference type="ARBA" id="ARBA00022741"/>
    </source>
</evidence>
<dbReference type="PROSITE" id="PS00211">
    <property type="entry name" value="ABC_TRANSPORTER_1"/>
    <property type="match status" value="1"/>
</dbReference>
<dbReference type="SUPFAM" id="SSF52540">
    <property type="entry name" value="P-loop containing nucleoside triphosphate hydrolases"/>
    <property type="match status" value="1"/>
</dbReference>
<evidence type="ECO:0000259" key="10">
    <source>
        <dbReference type="PROSITE" id="PS50893"/>
    </source>
</evidence>
<protein>
    <submittedName>
        <fullName evidence="12">Multidrug ABC transporter permease</fullName>
    </submittedName>
</protein>
<gene>
    <name evidence="12" type="ORF">BC351_05380</name>
</gene>
<evidence type="ECO:0000256" key="7">
    <source>
        <dbReference type="ARBA" id="ARBA00023136"/>
    </source>
</evidence>
<dbReference type="Gene3D" id="1.20.1560.10">
    <property type="entry name" value="ABC transporter type 1, transmembrane domain"/>
    <property type="match status" value="1"/>
</dbReference>
<evidence type="ECO:0000256" key="2">
    <source>
        <dbReference type="ARBA" id="ARBA00022448"/>
    </source>
</evidence>
<dbReference type="EMBL" id="MBTG01000023">
    <property type="protein sequence ID" value="OPH53310.1"/>
    <property type="molecule type" value="Genomic_DNA"/>
</dbReference>
<dbReference type="GO" id="GO:0005886">
    <property type="term" value="C:plasma membrane"/>
    <property type="evidence" value="ECO:0007669"/>
    <property type="project" value="UniProtKB-SubCell"/>
</dbReference>
<feature type="domain" description="ABC transporter" evidence="10">
    <location>
        <begin position="431"/>
        <end position="665"/>
    </location>
</feature>
<feature type="transmembrane region" description="Helical" evidence="9">
    <location>
        <begin position="351"/>
        <end position="378"/>
    </location>
</feature>
<dbReference type="InterPro" id="IPR011527">
    <property type="entry name" value="ABC1_TM_dom"/>
</dbReference>
<feature type="transmembrane region" description="Helical" evidence="9">
    <location>
        <begin position="231"/>
        <end position="252"/>
    </location>
</feature>
<dbReference type="FunFam" id="3.40.50.300:FF:000287">
    <property type="entry name" value="Multidrug ABC transporter ATP-binding protein"/>
    <property type="match status" value="1"/>
</dbReference>
<dbReference type="InterPro" id="IPR027417">
    <property type="entry name" value="P-loop_NTPase"/>
</dbReference>
<dbReference type="Pfam" id="PF00005">
    <property type="entry name" value="ABC_tran"/>
    <property type="match status" value="1"/>
</dbReference>
<dbReference type="PANTHER" id="PTHR43394:SF1">
    <property type="entry name" value="ATP-BINDING CASSETTE SUB-FAMILY B MEMBER 10, MITOCHONDRIAL"/>
    <property type="match status" value="1"/>
</dbReference>
<dbReference type="SUPFAM" id="SSF90123">
    <property type="entry name" value="ABC transporter transmembrane region"/>
    <property type="match status" value="1"/>
</dbReference>
<dbReference type="PANTHER" id="PTHR43394">
    <property type="entry name" value="ATP-DEPENDENT PERMEASE MDL1, MITOCHONDRIAL"/>
    <property type="match status" value="1"/>
</dbReference>
<organism evidence="12 13">
    <name type="scientific">Paenibacillus ferrarius</name>
    <dbReference type="NCBI Taxonomy" id="1469647"/>
    <lineage>
        <taxon>Bacteria</taxon>
        <taxon>Bacillati</taxon>
        <taxon>Bacillota</taxon>
        <taxon>Bacilli</taxon>
        <taxon>Bacillales</taxon>
        <taxon>Paenibacillaceae</taxon>
        <taxon>Paenibacillus</taxon>
    </lineage>
</organism>
<dbReference type="RefSeq" id="WP_079415295.1">
    <property type="nucleotide sequence ID" value="NZ_MBTG01000023.1"/>
</dbReference>
<feature type="domain" description="ABC transmembrane type-1" evidence="11">
    <location>
        <begin position="20"/>
        <end position="400"/>
    </location>
</feature>